<dbReference type="InterPro" id="IPR031304">
    <property type="entry name" value="SLT_2"/>
</dbReference>
<feature type="active site" evidence="1">
    <location>
        <position position="128"/>
    </location>
</feature>
<dbReference type="CDD" id="cd13399">
    <property type="entry name" value="Slt35-like"/>
    <property type="match status" value="1"/>
</dbReference>
<dbReference type="GO" id="GO:0008933">
    <property type="term" value="F:peptidoglycan lytic transglycosylase activity"/>
    <property type="evidence" value="ECO:0007669"/>
    <property type="project" value="TreeGrafter"/>
</dbReference>
<name>A0A3P1SNM7_9GAMM</name>
<evidence type="ECO:0000259" key="2">
    <source>
        <dbReference type="Pfam" id="PF13406"/>
    </source>
</evidence>
<dbReference type="Gene3D" id="1.10.8.350">
    <property type="entry name" value="Bacterial muramidase"/>
    <property type="match status" value="1"/>
</dbReference>
<dbReference type="EMBL" id="RQXV01000007">
    <property type="protein sequence ID" value="RRC98554.1"/>
    <property type="molecule type" value="Genomic_DNA"/>
</dbReference>
<accession>A0A3P1SNM7</accession>
<dbReference type="Pfam" id="PF13406">
    <property type="entry name" value="SLT_2"/>
    <property type="match status" value="1"/>
</dbReference>
<dbReference type="InterPro" id="IPR023346">
    <property type="entry name" value="Lysozyme-like_dom_sf"/>
</dbReference>
<dbReference type="InterPro" id="IPR043426">
    <property type="entry name" value="MltB-like"/>
</dbReference>
<proteinExistence type="predicted"/>
<evidence type="ECO:0000313" key="4">
    <source>
        <dbReference type="Proteomes" id="UP000267535"/>
    </source>
</evidence>
<dbReference type="PANTHER" id="PTHR30163">
    <property type="entry name" value="MEMBRANE-BOUND LYTIC MUREIN TRANSGLYCOSYLASE B"/>
    <property type="match status" value="1"/>
</dbReference>
<dbReference type="PANTHER" id="PTHR30163:SF9">
    <property type="entry name" value="MEMBRANE-BOUND LYTIC MUREIN TRANSGLYCOSYLASE B"/>
    <property type="match status" value="1"/>
</dbReference>
<dbReference type="GO" id="GO:0009253">
    <property type="term" value="P:peptidoglycan catabolic process"/>
    <property type="evidence" value="ECO:0007669"/>
    <property type="project" value="TreeGrafter"/>
</dbReference>
<dbReference type="Gene3D" id="1.10.530.10">
    <property type="match status" value="1"/>
</dbReference>
<protein>
    <submittedName>
        <fullName evidence="3">Lytic murein transglycosylase B</fullName>
    </submittedName>
</protein>
<sequence>MIRSKLTGLLTGTFFCAGLLWGAPVAAHGYGDHPAAQQFIADMAAEGFDENEIKTILRSAERKESILKAISRPAEKRLTWGEYRNIFLKQKRIKQGVEFWDQYADTLERAEKEYGVPAEIIVAIIGVETRYGRNMGSYRVVDALSTLGFDYPKRGKFFRGQLKEYFYLVREESVDPFSLKGSYAGAMGFGQFIPSSFRHFAVDFDRDGKKDIWNNPVDAIGSVANYFKEHGWKNGEPVRSNVVMRELADDSWFNDGLKPSLTLNEWSERGIKTRKGLNADSKATLMRLEAKGEFQHWFGLHNFYVITRYNHSRLYAMAVYELSQAVAEKRKKSTG</sequence>
<dbReference type="OrthoDB" id="9772911at2"/>
<dbReference type="InterPro" id="IPR011757">
    <property type="entry name" value="Lytic_transglycosylase_MltB"/>
</dbReference>
<dbReference type="NCBIfam" id="TIGR02282">
    <property type="entry name" value="MltB"/>
    <property type="match status" value="1"/>
</dbReference>
<feature type="domain" description="Transglycosylase SLT" evidence="2">
    <location>
        <begin position="33"/>
        <end position="324"/>
    </location>
</feature>
<reference evidence="3 4" key="1">
    <citation type="submission" date="2018-11" db="EMBL/GenBank/DDBJ databases">
        <title>The draft genome sequence of Amphritea balenae JAMM 1525T.</title>
        <authorList>
            <person name="Fang Z."/>
            <person name="Zhang Y."/>
            <person name="Han X."/>
        </authorList>
    </citation>
    <scope>NUCLEOTIDE SEQUENCE [LARGE SCALE GENOMIC DNA]</scope>
    <source>
        <strain evidence="3 4">JAMM 1525</strain>
    </source>
</reference>
<dbReference type="SUPFAM" id="SSF53955">
    <property type="entry name" value="Lysozyme-like"/>
    <property type="match status" value="1"/>
</dbReference>
<dbReference type="FunFam" id="1.10.8.350:FF:000001">
    <property type="entry name" value="Lytic murein transglycosylase B"/>
    <property type="match status" value="1"/>
</dbReference>
<organism evidence="3 4">
    <name type="scientific">Amphritea balenae</name>
    <dbReference type="NCBI Taxonomy" id="452629"/>
    <lineage>
        <taxon>Bacteria</taxon>
        <taxon>Pseudomonadati</taxon>
        <taxon>Pseudomonadota</taxon>
        <taxon>Gammaproteobacteria</taxon>
        <taxon>Oceanospirillales</taxon>
        <taxon>Oceanospirillaceae</taxon>
        <taxon>Amphritea</taxon>
    </lineage>
</organism>
<evidence type="ECO:0000256" key="1">
    <source>
        <dbReference type="PIRSR" id="PIRSR611757-1"/>
    </source>
</evidence>
<dbReference type="RefSeq" id="WP_124926615.1">
    <property type="nucleotide sequence ID" value="NZ_BMOH01000002.1"/>
</dbReference>
<keyword evidence="4" id="KW-1185">Reference proteome</keyword>
<evidence type="ECO:0000313" key="3">
    <source>
        <dbReference type="EMBL" id="RRC98554.1"/>
    </source>
</evidence>
<dbReference type="AlphaFoldDB" id="A0A3P1SNM7"/>
<gene>
    <name evidence="3" type="primary">mltB</name>
    <name evidence="3" type="ORF">EHS89_13145</name>
</gene>
<dbReference type="Proteomes" id="UP000267535">
    <property type="component" value="Unassembled WGS sequence"/>
</dbReference>
<comment type="caution">
    <text evidence="3">The sequence shown here is derived from an EMBL/GenBank/DDBJ whole genome shotgun (WGS) entry which is preliminary data.</text>
</comment>